<name>A0A0D9QJV7_PLAFR</name>
<evidence type="ECO:0000313" key="1">
    <source>
        <dbReference type="EMBL" id="KJP87233.1"/>
    </source>
</evidence>
<proteinExistence type="predicted"/>
<dbReference type="VEuPathDB" id="PlasmoDB:AK88_03150"/>
<organism evidence="1 2">
    <name type="scientific">Plasmodium fragile</name>
    <dbReference type="NCBI Taxonomy" id="5857"/>
    <lineage>
        <taxon>Eukaryota</taxon>
        <taxon>Sar</taxon>
        <taxon>Alveolata</taxon>
        <taxon>Apicomplexa</taxon>
        <taxon>Aconoidasida</taxon>
        <taxon>Haemosporida</taxon>
        <taxon>Plasmodiidae</taxon>
        <taxon>Plasmodium</taxon>
        <taxon>Plasmodium (Plasmodium)</taxon>
    </lineage>
</organism>
<dbReference type="Proteomes" id="UP000054561">
    <property type="component" value="Unassembled WGS sequence"/>
</dbReference>
<dbReference type="RefSeq" id="XP_012336195.1">
    <property type="nucleotide sequence ID" value="XM_012480772.1"/>
</dbReference>
<dbReference type="EMBL" id="KQ001678">
    <property type="protein sequence ID" value="KJP87233.1"/>
    <property type="molecule type" value="Genomic_DNA"/>
</dbReference>
<accession>A0A0D9QJV7</accession>
<sequence length="143" mass="17128">MKGKIRDRHRNDPNMTNSFNIKWNEDVYLKSERRHKLCTLKDLHFNEDYLIKQKREKKKADIAIKNNELMLPNHYDNLLKKKNECFAIQNGNTMRYVVRKNNTHGCLPLINMSSFSTEAKKYVILYSEREKTSFSHKSDRVFS</sequence>
<gene>
    <name evidence="1" type="ORF">AK88_03150</name>
</gene>
<keyword evidence="2" id="KW-1185">Reference proteome</keyword>
<reference evidence="1 2" key="1">
    <citation type="submission" date="2014-03" db="EMBL/GenBank/DDBJ databases">
        <title>The Genome Sequence of Plasmodium fragile nilgiri.</title>
        <authorList>
            <consortium name="The Broad Institute Genomics Platform"/>
            <consortium name="The Broad Institute Genome Sequencing Center for Infectious Disease"/>
            <person name="Neafsey D."/>
            <person name="Duraisingh M."/>
            <person name="Young S.K."/>
            <person name="Zeng Q."/>
            <person name="Gargeya S."/>
            <person name="Abouelleil A."/>
            <person name="Alvarado L."/>
            <person name="Chapman S.B."/>
            <person name="Gainer-Dewar J."/>
            <person name="Goldberg J."/>
            <person name="Griggs A."/>
            <person name="Gujja S."/>
            <person name="Hansen M."/>
            <person name="Howarth C."/>
            <person name="Imamovic A."/>
            <person name="Larimer J."/>
            <person name="Pearson M."/>
            <person name="Poon T.W."/>
            <person name="Priest M."/>
            <person name="Roberts A."/>
            <person name="Saif S."/>
            <person name="Shea T."/>
            <person name="Sykes S."/>
            <person name="Wortman J."/>
            <person name="Nusbaum C."/>
            <person name="Birren B."/>
        </authorList>
    </citation>
    <scope>NUCLEOTIDE SEQUENCE [LARGE SCALE GENOMIC DNA]</scope>
    <source>
        <strain evidence="2">nilgiri</strain>
    </source>
</reference>
<dbReference type="AlphaFoldDB" id="A0A0D9QJV7"/>
<protein>
    <submittedName>
        <fullName evidence="1">Uncharacterized protein</fullName>
    </submittedName>
</protein>
<evidence type="ECO:0000313" key="2">
    <source>
        <dbReference type="Proteomes" id="UP000054561"/>
    </source>
</evidence>
<dbReference type="GeneID" id="24268464"/>